<reference evidence="1" key="1">
    <citation type="submission" date="2024-09" db="EMBL/GenBank/DDBJ databases">
        <authorList>
            <person name="Gagne-Thivierge C."/>
        </authorList>
    </citation>
    <scope>NUCLEOTIDE SEQUENCE</scope>
    <source>
        <strain evidence="1">SC310</strain>
    </source>
</reference>
<gene>
    <name evidence="1" type="ORF">QUC96_001850</name>
</gene>
<dbReference type="EMBL" id="CP171742">
    <property type="protein sequence ID" value="XKR69618.1"/>
    <property type="molecule type" value="Genomic_DNA"/>
</dbReference>
<proteinExistence type="predicted"/>
<organism evidence="1 2">
    <name type="scientific">Staphylococcus hyicus</name>
    <dbReference type="NCBI Taxonomy" id="1284"/>
    <lineage>
        <taxon>Bacteria</taxon>
        <taxon>Bacillati</taxon>
        <taxon>Bacillota</taxon>
        <taxon>Bacilli</taxon>
        <taxon>Bacillales</taxon>
        <taxon>Staphylococcaceae</taxon>
        <taxon>Staphylococcus</taxon>
    </lineage>
</organism>
<evidence type="ECO:0000313" key="2">
    <source>
        <dbReference type="Proteomes" id="UP001234913"/>
    </source>
</evidence>
<sequence length="188" mass="21135">MKNFIIKSATATLLLTSVASIANVYTPLSHVHAAETVVKEYKQTFPSQEEYNTKGKLYNIADINLPFPVENAEVIFEDGSSIKFDMKTPPGFEEENQPITQNIKEIVYNGAERGVTKTIQLKDLDNLDPKSFTAFYHSIFFEYPTGTKTTLILEDGKEVHYTIGDPLESTGIDNDERLIIKKAIIEKP</sequence>
<keyword evidence="2" id="KW-1185">Reference proteome</keyword>
<dbReference type="Proteomes" id="UP001234913">
    <property type="component" value="Chromosome"/>
</dbReference>
<protein>
    <submittedName>
        <fullName evidence="1">Uncharacterized protein</fullName>
    </submittedName>
</protein>
<name>A0ACD5FN26_STAHY</name>
<evidence type="ECO:0000313" key="1">
    <source>
        <dbReference type="EMBL" id="XKR69618.1"/>
    </source>
</evidence>
<accession>A0ACD5FN26</accession>